<dbReference type="KEGG" id="cyt:cce_2332"/>
<dbReference type="Proteomes" id="UP000001203">
    <property type="component" value="Chromosome circular"/>
</dbReference>
<dbReference type="EMBL" id="CP000806">
    <property type="protein sequence ID" value="ACB51682.1"/>
    <property type="molecule type" value="Genomic_DNA"/>
</dbReference>
<sequence>MKNFHLSKLEGMSNSINSLETKYQKNFINKTVKSKGKNNKKRSVVDEIRERRPVPNPWRVGEVAQIVMKRNPELKGRSGQWCIIEEVLNFSCLVKTWDGIIQVKIENLKDVYYSSKQQRDMKAISDRLSQIPQQQLEDSVKKFLEELGKIERPFLTALEDKILTLIETET</sequence>
<protein>
    <recommendedName>
        <fullName evidence="3">Benzoyl-CoA reductase/2-hydroxyglutaryl-CoA dehydratase subunit, BcrC/BadD/HgdB</fullName>
    </recommendedName>
</protein>
<reference evidence="1 2" key="1">
    <citation type="journal article" date="2008" name="Proc. Natl. Acad. Sci. U.S.A.">
        <title>The genome of Cyanothece 51142, a unicellular diazotrophic cyanobacterium important in the marine nitrogen cycle.</title>
        <authorList>
            <person name="Welsh E.A."/>
            <person name="Liberton M."/>
            <person name="Stoeckel J."/>
            <person name="Loh T."/>
            <person name="Elvitigala T."/>
            <person name="Wang C."/>
            <person name="Wollam A."/>
            <person name="Fulton R.S."/>
            <person name="Clifton S.W."/>
            <person name="Jacobs J.M."/>
            <person name="Aurora R."/>
            <person name="Ghosh B.K."/>
            <person name="Sherman L.A."/>
            <person name="Smith R.D."/>
            <person name="Wilson R.K."/>
            <person name="Pakrasi H.B."/>
        </authorList>
    </citation>
    <scope>NUCLEOTIDE SEQUENCE [LARGE SCALE GENOMIC DNA]</scope>
    <source>
        <strain evidence="2">ATCC 51142 / BH68</strain>
    </source>
</reference>
<gene>
    <name evidence="1" type="ordered locus">cce_2332</name>
</gene>
<keyword evidence="2" id="KW-1185">Reference proteome</keyword>
<evidence type="ECO:0000313" key="2">
    <source>
        <dbReference type="Proteomes" id="UP000001203"/>
    </source>
</evidence>
<name>B1WQH1_CROS5</name>
<dbReference type="eggNOG" id="COG0270">
    <property type="taxonomic scope" value="Bacteria"/>
</dbReference>
<dbReference type="AlphaFoldDB" id="B1WQH1"/>
<organism evidence="1 2">
    <name type="scientific">Crocosphaera subtropica (strain ATCC 51142 / BH68)</name>
    <name type="common">Cyanothece sp. (strain ATCC 51142)</name>
    <dbReference type="NCBI Taxonomy" id="43989"/>
    <lineage>
        <taxon>Bacteria</taxon>
        <taxon>Bacillati</taxon>
        <taxon>Cyanobacteriota</taxon>
        <taxon>Cyanophyceae</taxon>
        <taxon>Oscillatoriophycideae</taxon>
        <taxon>Chroococcales</taxon>
        <taxon>Aphanothecaceae</taxon>
        <taxon>Crocosphaera</taxon>
        <taxon>Crocosphaera subtropica</taxon>
    </lineage>
</organism>
<proteinExistence type="predicted"/>
<evidence type="ECO:0008006" key="3">
    <source>
        <dbReference type="Google" id="ProtNLM"/>
    </source>
</evidence>
<evidence type="ECO:0000313" key="1">
    <source>
        <dbReference type="EMBL" id="ACB51682.1"/>
    </source>
</evidence>
<accession>B1WQH1</accession>
<dbReference type="HOGENOM" id="CLU_1568129_0_0_3"/>